<dbReference type="AlphaFoldDB" id="A0A5J4S8D5"/>
<reference evidence="1" key="1">
    <citation type="submission" date="2019-03" db="EMBL/GenBank/DDBJ databases">
        <title>Single cell metagenomics reveals metabolic interactions within the superorganism composed of flagellate Streblomastix strix and complex community of Bacteroidetes bacteria on its surface.</title>
        <authorList>
            <person name="Treitli S.C."/>
            <person name="Kolisko M."/>
            <person name="Husnik F."/>
            <person name="Keeling P."/>
            <person name="Hampl V."/>
        </authorList>
    </citation>
    <scope>NUCLEOTIDE SEQUENCE</scope>
    <source>
        <strain evidence="1">STM</strain>
    </source>
</reference>
<comment type="caution">
    <text evidence="1">The sequence shown here is derived from an EMBL/GenBank/DDBJ whole genome shotgun (WGS) entry which is preliminary data.</text>
</comment>
<accession>A0A5J4S8D5</accession>
<gene>
    <name evidence="1" type="ORF">EZS27_010257</name>
</gene>
<sequence length="210" mass="22927">MKKSSFIILYFLAIVGIIACEKGDDKERQIIDFDNIPPQNITDGSVLLTATASSGLPVILLSSDTSIAIMEGNKAVFQKPGRIGIVASQPGNEQFYEAPNVIRELNILNRDPNKKDQTITFASLPSQWRGMTQGILKLNATASSGLPVTFTCDNTRLGNVYEDSYIMSHLSNNAVAYVTITASQEGNDEYNPALNVSQIIYAIHEATREP</sequence>
<evidence type="ECO:0000313" key="1">
    <source>
        <dbReference type="EMBL" id="KAA6341972.1"/>
    </source>
</evidence>
<dbReference type="EMBL" id="SNRY01000353">
    <property type="protein sequence ID" value="KAA6341972.1"/>
    <property type="molecule type" value="Genomic_DNA"/>
</dbReference>
<name>A0A5J4S8D5_9ZZZZ</name>
<dbReference type="PROSITE" id="PS51257">
    <property type="entry name" value="PROKAR_LIPOPROTEIN"/>
    <property type="match status" value="1"/>
</dbReference>
<proteinExistence type="predicted"/>
<organism evidence="1">
    <name type="scientific">termite gut metagenome</name>
    <dbReference type="NCBI Taxonomy" id="433724"/>
    <lineage>
        <taxon>unclassified sequences</taxon>
        <taxon>metagenomes</taxon>
        <taxon>organismal metagenomes</taxon>
    </lineage>
</organism>
<protein>
    <submittedName>
        <fullName evidence="1">Uncharacterized protein</fullName>
    </submittedName>
</protein>